<protein>
    <recommendedName>
        <fullName evidence="1">DUF559 domain-containing protein</fullName>
    </recommendedName>
</protein>
<proteinExistence type="predicted"/>
<evidence type="ECO:0000313" key="3">
    <source>
        <dbReference type="Proteomes" id="UP000838324"/>
    </source>
</evidence>
<name>A0ABN8GIV2_9BACL</name>
<sequence>MFMSFENAHQQFIAGHLAGRPAGERRGRLERGHQHAEVLFLRNVWWPLRGDLTKLHPEYEVIDWRGRSYFADFAWLPGHIRLLIEIKGYASHVRDMDRRKFCSELNRETFLQAMGYRVISFAYDDVERRPELCISLLRLIMGRYQAAEAPVSRLQLMEQEVIRLAIRLTGTVRPQDVKQHFGIDYKTEVRTLRSLSDKGWLLPSCRGNQERVVRYELAHGVLDYFN</sequence>
<dbReference type="InterPro" id="IPR007569">
    <property type="entry name" value="DUF559"/>
</dbReference>
<comment type="caution">
    <text evidence="2">The sequence shown here is derived from an EMBL/GenBank/DDBJ whole genome shotgun (WGS) entry which is preliminary data.</text>
</comment>
<reference evidence="2" key="1">
    <citation type="submission" date="2022-01" db="EMBL/GenBank/DDBJ databases">
        <authorList>
            <person name="Criscuolo A."/>
        </authorList>
    </citation>
    <scope>NUCLEOTIDE SEQUENCE</scope>
    <source>
        <strain evidence="2">CIP111892</strain>
    </source>
</reference>
<dbReference type="Pfam" id="PF04480">
    <property type="entry name" value="DUF559"/>
    <property type="match status" value="1"/>
</dbReference>
<feature type="domain" description="DUF559" evidence="1">
    <location>
        <begin position="68"/>
        <end position="133"/>
    </location>
</feature>
<evidence type="ECO:0000313" key="2">
    <source>
        <dbReference type="EMBL" id="CAH1210212.1"/>
    </source>
</evidence>
<keyword evidence="3" id="KW-1185">Reference proteome</keyword>
<organism evidence="2 3">
    <name type="scientific">Paenibacillus auburnensis</name>
    <dbReference type="NCBI Taxonomy" id="2905649"/>
    <lineage>
        <taxon>Bacteria</taxon>
        <taxon>Bacillati</taxon>
        <taxon>Bacillota</taxon>
        <taxon>Bacilli</taxon>
        <taxon>Bacillales</taxon>
        <taxon>Paenibacillaceae</taxon>
        <taxon>Paenibacillus</taxon>
    </lineage>
</organism>
<gene>
    <name evidence="2" type="ORF">PAECIP111892_03431</name>
</gene>
<evidence type="ECO:0000259" key="1">
    <source>
        <dbReference type="Pfam" id="PF04480"/>
    </source>
</evidence>
<dbReference type="EMBL" id="CAKMMG010000004">
    <property type="protein sequence ID" value="CAH1210212.1"/>
    <property type="molecule type" value="Genomic_DNA"/>
</dbReference>
<accession>A0ABN8GIV2</accession>
<dbReference type="Proteomes" id="UP000838324">
    <property type="component" value="Unassembled WGS sequence"/>
</dbReference>